<dbReference type="Gene3D" id="3.30.70.100">
    <property type="match status" value="1"/>
</dbReference>
<gene>
    <name evidence="5" type="ORF">KFL_006310040</name>
</gene>
<dbReference type="InterPro" id="IPR024134">
    <property type="entry name" value="SOD_Cu/Zn_/chaperone"/>
</dbReference>
<evidence type="ECO:0000313" key="6">
    <source>
        <dbReference type="Proteomes" id="UP000054558"/>
    </source>
</evidence>
<dbReference type="GO" id="GO:0005507">
    <property type="term" value="F:copper ion binding"/>
    <property type="evidence" value="ECO:0007669"/>
    <property type="project" value="InterPro"/>
</dbReference>
<dbReference type="InterPro" id="IPR006121">
    <property type="entry name" value="HMA_dom"/>
</dbReference>
<keyword evidence="6" id="KW-1185">Reference proteome</keyword>
<evidence type="ECO:0000259" key="4">
    <source>
        <dbReference type="PROSITE" id="PS50846"/>
    </source>
</evidence>
<comment type="similarity">
    <text evidence="2">In the C-terminal section; belongs to the Cu-Zn superoxide dismutase family.</text>
</comment>
<dbReference type="PROSITE" id="PS50846">
    <property type="entry name" value="HMA_2"/>
    <property type="match status" value="1"/>
</dbReference>
<dbReference type="Pfam" id="PF00080">
    <property type="entry name" value="Sod_Cu"/>
    <property type="match status" value="1"/>
</dbReference>
<dbReference type="SUPFAM" id="SSF49329">
    <property type="entry name" value="Cu,Zn superoxide dismutase-like"/>
    <property type="match status" value="1"/>
</dbReference>
<dbReference type="OrthoDB" id="666972at2759"/>
<evidence type="ECO:0000313" key="5">
    <source>
        <dbReference type="EMBL" id="GAQ90354.1"/>
    </source>
</evidence>
<dbReference type="InterPro" id="IPR036163">
    <property type="entry name" value="HMA_dom_sf"/>
</dbReference>
<dbReference type="GO" id="GO:0006801">
    <property type="term" value="P:superoxide metabolic process"/>
    <property type="evidence" value="ECO:0007669"/>
    <property type="project" value="InterPro"/>
</dbReference>
<dbReference type="Pfam" id="PF00403">
    <property type="entry name" value="HMA"/>
    <property type="match status" value="1"/>
</dbReference>
<dbReference type="OMA" id="KNVWEER"/>
<evidence type="ECO:0000256" key="2">
    <source>
        <dbReference type="ARBA" id="ARBA00025798"/>
    </source>
</evidence>
<name>A0A1Y1IHR8_KLENI</name>
<protein>
    <recommendedName>
        <fullName evidence="3">Superoxide dismutase copper chaperone</fullName>
    </recommendedName>
</protein>
<evidence type="ECO:0000256" key="3">
    <source>
        <dbReference type="ARBA" id="ARBA00032899"/>
    </source>
</evidence>
<proteinExistence type="inferred from homology"/>
<dbReference type="Gene3D" id="2.60.40.200">
    <property type="entry name" value="Superoxide dismutase, copper/zinc binding domain"/>
    <property type="match status" value="1"/>
</dbReference>
<dbReference type="InterPro" id="IPR001424">
    <property type="entry name" value="SOD_Cu_Zn_dom"/>
</dbReference>
<dbReference type="SUPFAM" id="SSF55008">
    <property type="entry name" value="HMA, heavy metal-associated domain"/>
    <property type="match status" value="1"/>
</dbReference>
<organism evidence="5 6">
    <name type="scientific">Klebsormidium nitens</name>
    <name type="common">Green alga</name>
    <name type="synonym">Ulothrix nitens</name>
    <dbReference type="NCBI Taxonomy" id="105231"/>
    <lineage>
        <taxon>Eukaryota</taxon>
        <taxon>Viridiplantae</taxon>
        <taxon>Streptophyta</taxon>
        <taxon>Klebsormidiophyceae</taxon>
        <taxon>Klebsormidiales</taxon>
        <taxon>Klebsormidiaceae</taxon>
        <taxon>Klebsormidium</taxon>
    </lineage>
</organism>
<accession>A0A1Y1IHR8</accession>
<dbReference type="STRING" id="105231.A0A1Y1IHR8"/>
<sequence length="253" mass="26711">MSGVRAGIPSRMVRAEAATAEASAEAAPELVTEFMVDMMCEGCATSVRNKLHPLPGVTDIRTSVSDQTVRITGTESLKSLQKALEETGRANRLIGQGSLEEFEISAAVAEFKGPVVMGVLRIAQVTKDTARVEGQFDGLKPGPHAVFLNQYGDLTRGAASTGGIYIDEGREAGFLGIANADETGHAELPTAVVQLRVYDLIGRALVISESDKVSTENAFASVVARSAGVGQNLKNLCSCDGTVIWEAQQDRVS</sequence>
<dbReference type="PANTHER" id="PTHR10003">
    <property type="entry name" value="SUPEROXIDE DISMUTASE CU-ZN -RELATED"/>
    <property type="match status" value="1"/>
</dbReference>
<dbReference type="AlphaFoldDB" id="A0A1Y1IHR8"/>
<dbReference type="InterPro" id="IPR036423">
    <property type="entry name" value="SOD-like_Cu/Zn_dom_sf"/>
</dbReference>
<dbReference type="EMBL" id="DF237580">
    <property type="protein sequence ID" value="GAQ90354.1"/>
    <property type="molecule type" value="Genomic_DNA"/>
</dbReference>
<comment type="cofactor">
    <cofactor evidence="1">
        <name>Cu(2+)</name>
        <dbReference type="ChEBI" id="CHEBI:29036"/>
    </cofactor>
</comment>
<evidence type="ECO:0000256" key="1">
    <source>
        <dbReference type="ARBA" id="ARBA00001973"/>
    </source>
</evidence>
<reference evidence="5 6" key="1">
    <citation type="journal article" date="2014" name="Nat. Commun.">
        <title>Klebsormidium flaccidum genome reveals primary factors for plant terrestrial adaptation.</title>
        <authorList>
            <person name="Hori K."/>
            <person name="Maruyama F."/>
            <person name="Fujisawa T."/>
            <person name="Togashi T."/>
            <person name="Yamamoto N."/>
            <person name="Seo M."/>
            <person name="Sato S."/>
            <person name="Yamada T."/>
            <person name="Mori H."/>
            <person name="Tajima N."/>
            <person name="Moriyama T."/>
            <person name="Ikeuchi M."/>
            <person name="Watanabe M."/>
            <person name="Wada H."/>
            <person name="Kobayashi K."/>
            <person name="Saito M."/>
            <person name="Masuda T."/>
            <person name="Sasaki-Sekimoto Y."/>
            <person name="Mashiguchi K."/>
            <person name="Awai K."/>
            <person name="Shimojima M."/>
            <person name="Masuda S."/>
            <person name="Iwai M."/>
            <person name="Nobusawa T."/>
            <person name="Narise T."/>
            <person name="Kondo S."/>
            <person name="Saito H."/>
            <person name="Sato R."/>
            <person name="Murakawa M."/>
            <person name="Ihara Y."/>
            <person name="Oshima-Yamada Y."/>
            <person name="Ohtaka K."/>
            <person name="Satoh M."/>
            <person name="Sonobe K."/>
            <person name="Ishii M."/>
            <person name="Ohtani R."/>
            <person name="Kanamori-Sato M."/>
            <person name="Honoki R."/>
            <person name="Miyazaki D."/>
            <person name="Mochizuki H."/>
            <person name="Umetsu J."/>
            <person name="Higashi K."/>
            <person name="Shibata D."/>
            <person name="Kamiya Y."/>
            <person name="Sato N."/>
            <person name="Nakamura Y."/>
            <person name="Tabata S."/>
            <person name="Ida S."/>
            <person name="Kurokawa K."/>
            <person name="Ohta H."/>
        </authorList>
    </citation>
    <scope>NUCLEOTIDE SEQUENCE [LARGE SCALE GENOMIC DNA]</scope>
    <source>
        <strain evidence="5 6">NIES-2285</strain>
    </source>
</reference>
<feature type="domain" description="HMA" evidence="4">
    <location>
        <begin position="29"/>
        <end position="92"/>
    </location>
</feature>
<dbReference type="CDD" id="cd00371">
    <property type="entry name" value="HMA"/>
    <property type="match status" value="1"/>
</dbReference>
<dbReference type="Proteomes" id="UP000054558">
    <property type="component" value="Unassembled WGS sequence"/>
</dbReference>